<feature type="compositionally biased region" description="Acidic residues" evidence="1">
    <location>
        <begin position="104"/>
        <end position="122"/>
    </location>
</feature>
<dbReference type="Proteomes" id="UP000886885">
    <property type="component" value="Chromosome 10D"/>
</dbReference>
<proteinExistence type="predicted"/>
<dbReference type="Pfam" id="PF25498">
    <property type="entry name" value="DUF7912"/>
    <property type="match status" value="1"/>
</dbReference>
<evidence type="ECO:0000259" key="2">
    <source>
        <dbReference type="Pfam" id="PF25498"/>
    </source>
</evidence>
<name>A0A8X7Z6V8_POPTO</name>
<protein>
    <recommendedName>
        <fullName evidence="2">DUF7912 domain-containing protein</fullName>
    </recommendedName>
</protein>
<keyword evidence="4" id="KW-1185">Reference proteome</keyword>
<evidence type="ECO:0000256" key="1">
    <source>
        <dbReference type="SAM" id="MobiDB-lite"/>
    </source>
</evidence>
<accession>A0A8X7Z6V8</accession>
<feature type="region of interest" description="Disordered" evidence="1">
    <location>
        <begin position="104"/>
        <end position="124"/>
    </location>
</feature>
<evidence type="ECO:0000313" key="3">
    <source>
        <dbReference type="EMBL" id="KAG6757975.1"/>
    </source>
</evidence>
<organism evidence="3 4">
    <name type="scientific">Populus tomentosa</name>
    <name type="common">Chinese white poplar</name>
    <dbReference type="NCBI Taxonomy" id="118781"/>
    <lineage>
        <taxon>Eukaryota</taxon>
        <taxon>Viridiplantae</taxon>
        <taxon>Streptophyta</taxon>
        <taxon>Embryophyta</taxon>
        <taxon>Tracheophyta</taxon>
        <taxon>Spermatophyta</taxon>
        <taxon>Magnoliopsida</taxon>
        <taxon>eudicotyledons</taxon>
        <taxon>Gunneridae</taxon>
        <taxon>Pentapetalae</taxon>
        <taxon>rosids</taxon>
        <taxon>fabids</taxon>
        <taxon>Malpighiales</taxon>
        <taxon>Salicaceae</taxon>
        <taxon>Saliceae</taxon>
        <taxon>Populus</taxon>
    </lineage>
</organism>
<dbReference type="PANTHER" id="PTHR34544">
    <property type="entry name" value="OSJNBA0006B20.18 PROTEIN"/>
    <property type="match status" value="1"/>
</dbReference>
<dbReference type="PANTHER" id="PTHR34544:SF3">
    <property type="entry name" value="OS07G0155200 PROTEIN"/>
    <property type="match status" value="1"/>
</dbReference>
<dbReference type="EMBL" id="JAAWWB010000020">
    <property type="protein sequence ID" value="KAG6757975.1"/>
    <property type="molecule type" value="Genomic_DNA"/>
</dbReference>
<sequence length="327" mass="37133">MRSGRIIHHLLLRPGCRRLDFFSSSLSTTTAIRSLSFFTLATHEHAIKTLQNPSFSSRLLAFFSKQPTSLHFSPSLTPRFLSTTISTEENSSEDDVLYYETTEDVESDGWEEEEEVEPELGDGGDGGGVVLQGLPWGDRTLSIAREVLLSFGDDIELFAFKTTPRGYVYVRLDKLSQPYGCPSIEELESYCQEYRKRLEEVGALGEIPNNLAVERNSIRTHKDSSVLVLKVSTPGAERILKVPEDLSRFKDMPMRVCYSEGNGPETNGVFFLESVEMETENCVWKLADVKENRDPESKGRPLNRKRRDWRLTLPFKMHGMVSLYLDC</sequence>
<gene>
    <name evidence="3" type="ORF">POTOM_038305</name>
</gene>
<dbReference type="AlphaFoldDB" id="A0A8X7Z6V8"/>
<comment type="caution">
    <text evidence="3">The sequence shown here is derived from an EMBL/GenBank/DDBJ whole genome shotgun (WGS) entry which is preliminary data.</text>
</comment>
<dbReference type="OrthoDB" id="1100432at2759"/>
<evidence type="ECO:0000313" key="4">
    <source>
        <dbReference type="Proteomes" id="UP000886885"/>
    </source>
</evidence>
<dbReference type="InterPro" id="IPR057234">
    <property type="entry name" value="DUF7912"/>
</dbReference>
<reference evidence="3" key="1">
    <citation type="journal article" date="2020" name="bioRxiv">
        <title>Hybrid origin of Populus tomentosa Carr. identified through genome sequencing and phylogenomic analysis.</title>
        <authorList>
            <person name="An X."/>
            <person name="Gao K."/>
            <person name="Chen Z."/>
            <person name="Li J."/>
            <person name="Yang X."/>
            <person name="Yang X."/>
            <person name="Zhou J."/>
            <person name="Guo T."/>
            <person name="Zhao T."/>
            <person name="Huang S."/>
            <person name="Miao D."/>
            <person name="Khan W.U."/>
            <person name="Rao P."/>
            <person name="Ye M."/>
            <person name="Lei B."/>
            <person name="Liao W."/>
            <person name="Wang J."/>
            <person name="Ji L."/>
            <person name="Li Y."/>
            <person name="Guo B."/>
            <person name="Mustafa N.S."/>
            <person name="Li S."/>
            <person name="Yun Q."/>
            <person name="Keller S.R."/>
            <person name="Mao J."/>
            <person name="Zhang R."/>
            <person name="Strauss S.H."/>
        </authorList>
    </citation>
    <scope>NUCLEOTIDE SEQUENCE</scope>
    <source>
        <strain evidence="3">GM15</strain>
        <tissue evidence="3">Leaf</tissue>
    </source>
</reference>
<feature type="domain" description="DUF7912" evidence="2">
    <location>
        <begin position="239"/>
        <end position="324"/>
    </location>
</feature>